<proteinExistence type="predicted"/>
<dbReference type="Proteomes" id="UP000472277">
    <property type="component" value="Chromosome 30"/>
</dbReference>
<protein>
    <submittedName>
        <fullName evidence="2">Uncharacterized protein</fullName>
    </submittedName>
</protein>
<dbReference type="Ensembl" id="ENSSTUT00000027983.1">
    <property type="protein sequence ID" value="ENSSTUP00000026714.1"/>
    <property type="gene ID" value="ENSSTUG00000011621.1"/>
</dbReference>
<sequence length="165" mass="19026">SDSNGLSSPLPAYNHQSQDHTTISLLRDRLALLEVWVTELKEQPHSYTTSSPDTELLQDQINQCRTQLKNSVQELRESLTTALEEVKATMRRELVQVKEEMAKELSVIKRVLQQREQTVETPREKIPILLREDLPHPRGRDVPFPGPGKCAHLWGQMRAQEHYLI</sequence>
<keyword evidence="3" id="KW-1185">Reference proteome</keyword>
<reference evidence="2" key="1">
    <citation type="submission" date="2025-08" db="UniProtKB">
        <authorList>
            <consortium name="Ensembl"/>
        </authorList>
    </citation>
    <scope>IDENTIFICATION</scope>
</reference>
<feature type="coiled-coil region" evidence="1">
    <location>
        <begin position="65"/>
        <end position="100"/>
    </location>
</feature>
<reference evidence="2" key="2">
    <citation type="submission" date="2025-09" db="UniProtKB">
        <authorList>
            <consortium name="Ensembl"/>
        </authorList>
    </citation>
    <scope>IDENTIFICATION</scope>
</reference>
<dbReference type="InParanoid" id="A0A673XR06"/>
<evidence type="ECO:0000256" key="1">
    <source>
        <dbReference type="SAM" id="Coils"/>
    </source>
</evidence>
<accession>A0A673XR06</accession>
<evidence type="ECO:0000313" key="3">
    <source>
        <dbReference type="Proteomes" id="UP000472277"/>
    </source>
</evidence>
<dbReference type="SUPFAM" id="SSF47162">
    <property type="entry name" value="Apolipoprotein"/>
    <property type="match status" value="1"/>
</dbReference>
<organism evidence="2 3">
    <name type="scientific">Salmo trutta</name>
    <name type="common">Brown trout</name>
    <dbReference type="NCBI Taxonomy" id="8032"/>
    <lineage>
        <taxon>Eukaryota</taxon>
        <taxon>Metazoa</taxon>
        <taxon>Chordata</taxon>
        <taxon>Craniata</taxon>
        <taxon>Vertebrata</taxon>
        <taxon>Euteleostomi</taxon>
        <taxon>Actinopterygii</taxon>
        <taxon>Neopterygii</taxon>
        <taxon>Teleostei</taxon>
        <taxon>Protacanthopterygii</taxon>
        <taxon>Salmoniformes</taxon>
        <taxon>Salmonidae</taxon>
        <taxon>Salmoninae</taxon>
        <taxon>Salmo</taxon>
    </lineage>
</organism>
<dbReference type="Gene3D" id="1.20.120.20">
    <property type="entry name" value="Apolipoprotein"/>
    <property type="match status" value="1"/>
</dbReference>
<keyword evidence="1" id="KW-0175">Coiled coil</keyword>
<evidence type="ECO:0000313" key="2">
    <source>
        <dbReference type="Ensembl" id="ENSSTUP00000026714.1"/>
    </source>
</evidence>
<dbReference type="AlphaFoldDB" id="A0A673XR06"/>
<name>A0A673XR06_SALTR</name>